<dbReference type="OrthoDB" id="76105at2759"/>
<gene>
    <name evidence="2" type="ORF">FGO68_gene1407</name>
</gene>
<dbReference type="PANTHER" id="PTHR46984">
    <property type="entry name" value="LEUCINE-RICH REPEAT-CONTAINING PROTEIN 71"/>
    <property type="match status" value="1"/>
</dbReference>
<dbReference type="Gene3D" id="3.80.10.10">
    <property type="entry name" value="Ribonuclease Inhibitor"/>
    <property type="match status" value="1"/>
</dbReference>
<accession>A0A8J8NA41</accession>
<sequence>MSTQQSVTPQSHSLQGEAAKHQLVVNPPPGEKPPAKQQSGQFGVKKLDLPTIFKTQTSPTGELDLSNKNLGDMHAGDITKCLKYSMIRVLSLAKNRLTDEGVGQIVRAICDTSVEHLDLQGNKITEKSVDSIVGCLKTNKSLKVLDLSNNGIGSRLMKNKLKNALPHIEVLL</sequence>
<protein>
    <submittedName>
        <fullName evidence="2">Uncharacterized protein</fullName>
    </submittedName>
</protein>
<dbReference type="PANTHER" id="PTHR46984:SF1">
    <property type="entry name" value="LEUCINE-RICH REPEAT-CONTAINING PROTEIN 71"/>
    <property type="match status" value="1"/>
</dbReference>
<organism evidence="2 3">
    <name type="scientific">Halteria grandinella</name>
    <dbReference type="NCBI Taxonomy" id="5974"/>
    <lineage>
        <taxon>Eukaryota</taxon>
        <taxon>Sar</taxon>
        <taxon>Alveolata</taxon>
        <taxon>Ciliophora</taxon>
        <taxon>Intramacronucleata</taxon>
        <taxon>Spirotrichea</taxon>
        <taxon>Stichotrichia</taxon>
        <taxon>Sporadotrichida</taxon>
        <taxon>Halteriidae</taxon>
        <taxon>Halteria</taxon>
    </lineage>
</organism>
<dbReference type="SMART" id="SM00368">
    <property type="entry name" value="LRR_RI"/>
    <property type="match status" value="3"/>
</dbReference>
<name>A0A8J8NA41_HALGN</name>
<dbReference type="SUPFAM" id="SSF52047">
    <property type="entry name" value="RNI-like"/>
    <property type="match status" value="1"/>
</dbReference>
<evidence type="ECO:0000256" key="1">
    <source>
        <dbReference type="SAM" id="MobiDB-lite"/>
    </source>
</evidence>
<dbReference type="AlphaFoldDB" id="A0A8J8NA41"/>
<dbReference type="InterPro" id="IPR032675">
    <property type="entry name" value="LRR_dom_sf"/>
</dbReference>
<evidence type="ECO:0000313" key="3">
    <source>
        <dbReference type="Proteomes" id="UP000785679"/>
    </source>
</evidence>
<reference evidence="2" key="1">
    <citation type="submission" date="2019-06" db="EMBL/GenBank/DDBJ databases">
        <authorList>
            <person name="Zheng W."/>
        </authorList>
    </citation>
    <scope>NUCLEOTIDE SEQUENCE</scope>
    <source>
        <strain evidence="2">QDHG01</strain>
    </source>
</reference>
<proteinExistence type="predicted"/>
<dbReference type="Proteomes" id="UP000785679">
    <property type="component" value="Unassembled WGS sequence"/>
</dbReference>
<dbReference type="EMBL" id="RRYP01030472">
    <property type="protein sequence ID" value="TNV71153.1"/>
    <property type="molecule type" value="Genomic_DNA"/>
</dbReference>
<comment type="caution">
    <text evidence="2">The sequence shown here is derived from an EMBL/GenBank/DDBJ whole genome shotgun (WGS) entry which is preliminary data.</text>
</comment>
<dbReference type="InterPro" id="IPR001611">
    <property type="entry name" value="Leu-rich_rpt"/>
</dbReference>
<evidence type="ECO:0000313" key="2">
    <source>
        <dbReference type="EMBL" id="TNV71153.1"/>
    </source>
</evidence>
<feature type="compositionally biased region" description="Polar residues" evidence="1">
    <location>
        <begin position="1"/>
        <end position="14"/>
    </location>
</feature>
<keyword evidence="3" id="KW-1185">Reference proteome</keyword>
<feature type="region of interest" description="Disordered" evidence="1">
    <location>
        <begin position="1"/>
        <end position="40"/>
    </location>
</feature>
<dbReference type="Pfam" id="PF13516">
    <property type="entry name" value="LRR_6"/>
    <property type="match status" value="3"/>
</dbReference>
<dbReference type="InterPro" id="IPR053040">
    <property type="entry name" value="LRR-containing_protein_71"/>
</dbReference>